<evidence type="ECO:0000313" key="2">
    <source>
        <dbReference type="Proteomes" id="UP000887565"/>
    </source>
</evidence>
<name>A0A915KD69_ROMCU</name>
<protein>
    <submittedName>
        <fullName evidence="3">Uncharacterized protein</fullName>
    </submittedName>
</protein>
<evidence type="ECO:0000313" key="3">
    <source>
        <dbReference type="WBParaSite" id="nRc.2.0.1.t36657-RA"/>
    </source>
</evidence>
<dbReference type="WBParaSite" id="nRc.2.0.1.t36657-RA">
    <property type="protein sequence ID" value="nRc.2.0.1.t36657-RA"/>
    <property type="gene ID" value="nRc.2.0.1.g36657"/>
</dbReference>
<dbReference type="AlphaFoldDB" id="A0A915KD69"/>
<reference evidence="3" key="1">
    <citation type="submission" date="2022-11" db="UniProtKB">
        <authorList>
            <consortium name="WormBaseParasite"/>
        </authorList>
    </citation>
    <scope>IDENTIFICATION</scope>
</reference>
<accession>A0A915KD69</accession>
<organism evidence="2 3">
    <name type="scientific">Romanomermis culicivorax</name>
    <name type="common">Nematode worm</name>
    <dbReference type="NCBI Taxonomy" id="13658"/>
    <lineage>
        <taxon>Eukaryota</taxon>
        <taxon>Metazoa</taxon>
        <taxon>Ecdysozoa</taxon>
        <taxon>Nematoda</taxon>
        <taxon>Enoplea</taxon>
        <taxon>Dorylaimia</taxon>
        <taxon>Mermithida</taxon>
        <taxon>Mermithoidea</taxon>
        <taxon>Mermithidae</taxon>
        <taxon>Romanomermis</taxon>
    </lineage>
</organism>
<proteinExistence type="predicted"/>
<feature type="compositionally biased region" description="Basic and acidic residues" evidence="1">
    <location>
        <begin position="45"/>
        <end position="62"/>
    </location>
</feature>
<evidence type="ECO:0000256" key="1">
    <source>
        <dbReference type="SAM" id="MobiDB-lite"/>
    </source>
</evidence>
<keyword evidence="2" id="KW-1185">Reference proteome</keyword>
<sequence length="62" mass="7342">MPLHTQTLLEQLIERSHCKQEEHQSHYFLDNINAHPRNANCHDNSQPHDQYHDHVDCSANKD</sequence>
<dbReference type="Proteomes" id="UP000887565">
    <property type="component" value="Unplaced"/>
</dbReference>
<feature type="region of interest" description="Disordered" evidence="1">
    <location>
        <begin position="39"/>
        <end position="62"/>
    </location>
</feature>